<keyword evidence="1" id="KW-0472">Membrane</keyword>
<feature type="transmembrane region" description="Helical" evidence="1">
    <location>
        <begin position="43"/>
        <end position="66"/>
    </location>
</feature>
<keyword evidence="3" id="KW-1185">Reference proteome</keyword>
<reference evidence="2 3" key="1">
    <citation type="journal article" date="2003" name="Int. J. Syst. Evol. Microbiol.">
        <title>Halobacillus salinus sp. nov., isolated from a salt lake on the coast of the East Sea in Korea.</title>
        <authorList>
            <person name="Yoon J.H."/>
            <person name="Kang K.H."/>
            <person name="Park Y.H."/>
        </authorList>
    </citation>
    <scope>NUCLEOTIDE SEQUENCE [LARGE SCALE GENOMIC DNA]</scope>
    <source>
        <strain evidence="2 3">HSL-3</strain>
    </source>
</reference>
<evidence type="ECO:0000256" key="1">
    <source>
        <dbReference type="SAM" id="Phobius"/>
    </source>
</evidence>
<comment type="caution">
    <text evidence="2">The sequence shown here is derived from an EMBL/GenBank/DDBJ whole genome shotgun (WGS) entry which is preliminary data.</text>
</comment>
<proteinExistence type="predicted"/>
<dbReference type="EMBL" id="SRJC01000001">
    <property type="protein sequence ID" value="TGB05131.1"/>
    <property type="molecule type" value="Genomic_DNA"/>
</dbReference>
<dbReference type="RefSeq" id="WP_079480503.1">
    <property type="nucleotide sequence ID" value="NZ_FVYZ01000004.1"/>
</dbReference>
<name>A0A4Z0H756_9BACI</name>
<keyword evidence="1" id="KW-1133">Transmembrane helix</keyword>
<evidence type="ECO:0000313" key="3">
    <source>
        <dbReference type="Proteomes" id="UP000297982"/>
    </source>
</evidence>
<organism evidence="2 3">
    <name type="scientific">Halobacillus salinus</name>
    <dbReference type="NCBI Taxonomy" id="192814"/>
    <lineage>
        <taxon>Bacteria</taxon>
        <taxon>Bacillati</taxon>
        <taxon>Bacillota</taxon>
        <taxon>Bacilli</taxon>
        <taxon>Bacillales</taxon>
        <taxon>Bacillaceae</taxon>
        <taxon>Halobacillus</taxon>
    </lineage>
</organism>
<dbReference type="Proteomes" id="UP000297982">
    <property type="component" value="Unassembled WGS sequence"/>
</dbReference>
<sequence length="78" mass="8605">MLASGIGVLIVVSITLALSYYTFRNGFYKWMVLVGIVHISTSPLLTISVGSLILGLGIIQVYVGFLNTKKRMKVMRQL</sequence>
<gene>
    <name evidence="2" type="ORF">E4663_09100</name>
</gene>
<protein>
    <submittedName>
        <fullName evidence="2">Uncharacterized protein</fullName>
    </submittedName>
</protein>
<accession>A0A4Z0H756</accession>
<evidence type="ECO:0000313" key="2">
    <source>
        <dbReference type="EMBL" id="TGB05131.1"/>
    </source>
</evidence>
<keyword evidence="1" id="KW-0812">Transmembrane</keyword>
<dbReference type="STRING" id="192814.GCA_900166575_02162"/>
<dbReference type="AlphaFoldDB" id="A0A4Z0H756"/>